<keyword evidence="3" id="KW-0489">Methyltransferase</keyword>
<dbReference type="Gene3D" id="1.10.150.470">
    <property type="match status" value="1"/>
</dbReference>
<dbReference type="PANTHER" id="PTHR41313">
    <property type="entry name" value="ADENINE-SPECIFIC METHYLTRANSFERASE"/>
    <property type="match status" value="1"/>
</dbReference>
<name>A0A370GKM5_9BACI</name>
<dbReference type="InterPro" id="IPR016843">
    <property type="entry name" value="S-AdoMet-dep_Ade-MeTrfase_prd"/>
</dbReference>
<sequence length="328" mass="36992">MITSPVESLFQVFNETAELLAEELSCTYLEALAETGENIFHGSILQEEVSELGEKRLKKLYSSIHIEGLGKEDIRKAYQLAIIKGMREASQPNHQMTPDSIGLFLSYLIGKFMNGKKEFSLLDPAVGTGNLQFTIMNQLHDKTIQSFGVDVDDVLIRLAFSGANLIRQPLELFNQDALEPLFIDPVDCVVCDLPVGFYPNDVRAMEYKLKADKGHSYAHHLFIEQSVNHAKEGAYLFFLVPNGIFESEEAPKLREYIKDNVNIQGLVQLPMSLFKNEAAAKSIFVLQKKGEEIKAPKQGLMVKLPKLSNQKAMEDIFGKIDEWFEENK</sequence>
<organism evidence="3 4">
    <name type="scientific">Falsibacillus pallidus</name>
    <dbReference type="NCBI Taxonomy" id="493781"/>
    <lineage>
        <taxon>Bacteria</taxon>
        <taxon>Bacillati</taxon>
        <taxon>Bacillota</taxon>
        <taxon>Bacilli</taxon>
        <taxon>Bacillales</taxon>
        <taxon>Bacillaceae</taxon>
        <taxon>Falsibacillus</taxon>
    </lineage>
</organism>
<dbReference type="OrthoDB" id="9788159at2"/>
<proteinExistence type="predicted"/>
<dbReference type="InterPro" id="IPR052933">
    <property type="entry name" value="DNA_Protect_Modify"/>
</dbReference>
<dbReference type="EMBL" id="QQAY01000003">
    <property type="protein sequence ID" value="RDI44275.1"/>
    <property type="molecule type" value="Genomic_DNA"/>
</dbReference>
<gene>
    <name evidence="3" type="ORF">DFR59_103346</name>
</gene>
<feature type="domain" description="DNA methylase adenine-specific" evidence="1">
    <location>
        <begin position="96"/>
        <end position="310"/>
    </location>
</feature>
<evidence type="ECO:0000259" key="2">
    <source>
        <dbReference type="Pfam" id="PF21106"/>
    </source>
</evidence>
<dbReference type="RefSeq" id="WP_114745145.1">
    <property type="nucleotide sequence ID" value="NZ_QQAY01000003.1"/>
</dbReference>
<accession>A0A370GKM5</accession>
<evidence type="ECO:0000313" key="4">
    <source>
        <dbReference type="Proteomes" id="UP000255326"/>
    </source>
</evidence>
<dbReference type="InterPro" id="IPR048375">
    <property type="entry name" value="YtxK-like_N"/>
</dbReference>
<feature type="domain" description="YtxK-like N-terminal helical" evidence="2">
    <location>
        <begin position="7"/>
        <end position="86"/>
    </location>
</feature>
<protein>
    <submittedName>
        <fullName evidence="3">Site-specific DNA-methyltransferase (Adenine-specific)</fullName>
    </submittedName>
</protein>
<dbReference type="SUPFAM" id="SSF53335">
    <property type="entry name" value="S-adenosyl-L-methionine-dependent methyltransferases"/>
    <property type="match status" value="1"/>
</dbReference>
<dbReference type="Pfam" id="PF21106">
    <property type="entry name" value="YtxK_like"/>
    <property type="match status" value="1"/>
</dbReference>
<dbReference type="AlphaFoldDB" id="A0A370GKM5"/>
<dbReference type="PANTHER" id="PTHR41313:SF1">
    <property type="entry name" value="DNA METHYLASE ADENINE-SPECIFIC DOMAIN-CONTAINING PROTEIN"/>
    <property type="match status" value="1"/>
</dbReference>
<dbReference type="GO" id="GO:0032259">
    <property type="term" value="P:methylation"/>
    <property type="evidence" value="ECO:0007669"/>
    <property type="project" value="UniProtKB-KW"/>
</dbReference>
<dbReference type="GO" id="GO:0003677">
    <property type="term" value="F:DNA binding"/>
    <property type="evidence" value="ECO:0007669"/>
    <property type="project" value="InterPro"/>
</dbReference>
<evidence type="ECO:0000313" key="3">
    <source>
        <dbReference type="EMBL" id="RDI44275.1"/>
    </source>
</evidence>
<comment type="caution">
    <text evidence="3">The sequence shown here is derived from an EMBL/GenBank/DDBJ whole genome shotgun (WGS) entry which is preliminary data.</text>
</comment>
<dbReference type="CDD" id="cd02440">
    <property type="entry name" value="AdoMet_MTases"/>
    <property type="match status" value="1"/>
</dbReference>
<dbReference type="PIRSF" id="PIRSF026567">
    <property type="entry name" value="Adenine_mtase_bact_prd"/>
    <property type="match status" value="1"/>
</dbReference>
<dbReference type="GO" id="GO:0008170">
    <property type="term" value="F:N-methyltransferase activity"/>
    <property type="evidence" value="ECO:0007669"/>
    <property type="project" value="InterPro"/>
</dbReference>
<keyword evidence="3" id="KW-0808">Transferase</keyword>
<dbReference type="Proteomes" id="UP000255326">
    <property type="component" value="Unassembled WGS sequence"/>
</dbReference>
<keyword evidence="4" id="KW-1185">Reference proteome</keyword>
<reference evidence="3 4" key="1">
    <citation type="submission" date="2018-07" db="EMBL/GenBank/DDBJ databases">
        <title>Genomic Encyclopedia of Type Strains, Phase IV (KMG-IV): sequencing the most valuable type-strain genomes for metagenomic binning, comparative biology and taxonomic classification.</title>
        <authorList>
            <person name="Goeker M."/>
        </authorList>
    </citation>
    <scope>NUCLEOTIDE SEQUENCE [LARGE SCALE GENOMIC DNA]</scope>
    <source>
        <strain evidence="3 4">DSM 25281</strain>
    </source>
</reference>
<dbReference type="InterPro" id="IPR029063">
    <property type="entry name" value="SAM-dependent_MTases_sf"/>
</dbReference>
<dbReference type="Gene3D" id="3.40.50.150">
    <property type="entry name" value="Vaccinia Virus protein VP39"/>
    <property type="match status" value="1"/>
</dbReference>
<dbReference type="InterPro" id="IPR003356">
    <property type="entry name" value="DNA_methylase_A-5"/>
</dbReference>
<evidence type="ECO:0000259" key="1">
    <source>
        <dbReference type="Pfam" id="PF02384"/>
    </source>
</evidence>
<dbReference type="Pfam" id="PF02384">
    <property type="entry name" value="N6_Mtase"/>
    <property type="match status" value="1"/>
</dbReference>